<name>A0ABY1QJ05_9BACT</name>
<accession>A0ABY1QJ05</accession>
<comment type="caution">
    <text evidence="2">The sequence shown here is derived from an EMBL/GenBank/DDBJ whole genome shotgun (WGS) entry which is preliminary data.</text>
</comment>
<dbReference type="RefSeq" id="WP_283434567.1">
    <property type="nucleotide sequence ID" value="NZ_FXUG01000015.1"/>
</dbReference>
<dbReference type="Pfam" id="PF07087">
    <property type="entry name" value="DUF1353"/>
    <property type="match status" value="1"/>
</dbReference>
<dbReference type="InterPro" id="IPR010767">
    <property type="entry name" value="Phage_CGC-2007_Cje0229"/>
</dbReference>
<feature type="region of interest" description="Disordered" evidence="1">
    <location>
        <begin position="203"/>
        <end position="285"/>
    </location>
</feature>
<evidence type="ECO:0008006" key="4">
    <source>
        <dbReference type="Google" id="ProtNLM"/>
    </source>
</evidence>
<gene>
    <name evidence="2" type="ORF">SAMN06265222_11531</name>
</gene>
<sequence>MYRSTFYQMTAIWVASFSVLGCNPSSMPDPSTGTASVLGQFDGSVIAQWSDNGREMILQQPVSFIDSTSKRWVAPAGAIVDGASIPSVFWSAIGGPFEGKYRNASVVHDVYCNEMTEPWEDVHLMFYEACRSGGVSETQANMLYYAVYHFGPRWEMVTEAEAPAFDQQPGISVRRDREGHHMACYQPAPPTIEEVEQVAEFVSEEAPTANEVRKMDRDQLHRRPRRSRSSEGRSNVGQASNGASNGYPSNGYTSNSGPSNDWQPSQAPQFDRRASRGVSENPPQR</sequence>
<dbReference type="PROSITE" id="PS51257">
    <property type="entry name" value="PROKAR_LIPOPROTEIN"/>
    <property type="match status" value="1"/>
</dbReference>
<reference evidence="2 3" key="1">
    <citation type="submission" date="2017-05" db="EMBL/GenBank/DDBJ databases">
        <authorList>
            <person name="Varghese N."/>
            <person name="Submissions S."/>
        </authorList>
    </citation>
    <scope>NUCLEOTIDE SEQUENCE [LARGE SCALE GENOMIC DNA]</scope>
    <source>
        <strain evidence="2 3">DSM 25457</strain>
    </source>
</reference>
<evidence type="ECO:0000313" key="2">
    <source>
        <dbReference type="EMBL" id="SMP72266.1"/>
    </source>
</evidence>
<dbReference type="EMBL" id="FXUG01000015">
    <property type="protein sequence ID" value="SMP72266.1"/>
    <property type="molecule type" value="Genomic_DNA"/>
</dbReference>
<evidence type="ECO:0000313" key="3">
    <source>
        <dbReference type="Proteomes" id="UP001158067"/>
    </source>
</evidence>
<dbReference type="Proteomes" id="UP001158067">
    <property type="component" value="Unassembled WGS sequence"/>
</dbReference>
<evidence type="ECO:0000256" key="1">
    <source>
        <dbReference type="SAM" id="MobiDB-lite"/>
    </source>
</evidence>
<feature type="compositionally biased region" description="Polar residues" evidence="1">
    <location>
        <begin position="235"/>
        <end position="268"/>
    </location>
</feature>
<organism evidence="2 3">
    <name type="scientific">Neorhodopirellula lusitana</name>
    <dbReference type="NCBI Taxonomy" id="445327"/>
    <lineage>
        <taxon>Bacteria</taxon>
        <taxon>Pseudomonadati</taxon>
        <taxon>Planctomycetota</taxon>
        <taxon>Planctomycetia</taxon>
        <taxon>Pirellulales</taxon>
        <taxon>Pirellulaceae</taxon>
        <taxon>Neorhodopirellula</taxon>
    </lineage>
</organism>
<keyword evidence="3" id="KW-1185">Reference proteome</keyword>
<feature type="compositionally biased region" description="Basic and acidic residues" evidence="1">
    <location>
        <begin position="211"/>
        <end position="221"/>
    </location>
</feature>
<proteinExistence type="predicted"/>
<protein>
    <recommendedName>
        <fullName evidence="4">DUF1353 domain-containing protein</fullName>
    </recommendedName>
</protein>